<dbReference type="Gene3D" id="3.30.2310.20">
    <property type="entry name" value="RelE-like"/>
    <property type="match status" value="1"/>
</dbReference>
<dbReference type="PANTHER" id="PTHR38813:SF1">
    <property type="entry name" value="TOXIN RELE1-RELATED"/>
    <property type="match status" value="1"/>
</dbReference>
<sequence>MSCRILYSSRAEKYLTRLISSKLNTILNRIEYVSLPRNQKALGVNPEMNEYSLRNDRENVLNVSSGLRGLNSFKQDNNIKKLSGTVSSFRLRVGDIRVIYELNTQTKTMFVVKIAPRGSIYG</sequence>
<dbReference type="InterPro" id="IPR052747">
    <property type="entry name" value="TA_system_RelE_toxin"/>
</dbReference>
<organism evidence="1 2">
    <name type="scientific">Candidatus Roizmanbacteria bacterium CG_4_10_14_3_um_filter_33_21</name>
    <dbReference type="NCBI Taxonomy" id="1974830"/>
    <lineage>
        <taxon>Bacteria</taxon>
        <taxon>Candidatus Roizmaniibacteriota</taxon>
    </lineage>
</organism>
<dbReference type="Proteomes" id="UP000229708">
    <property type="component" value="Unassembled WGS sequence"/>
</dbReference>
<dbReference type="PANTHER" id="PTHR38813">
    <property type="match status" value="1"/>
</dbReference>
<evidence type="ECO:0000313" key="2">
    <source>
        <dbReference type="Proteomes" id="UP000229708"/>
    </source>
</evidence>
<dbReference type="AlphaFoldDB" id="A0A2M7LML9"/>
<evidence type="ECO:0000313" key="1">
    <source>
        <dbReference type="EMBL" id="PIX69326.1"/>
    </source>
</evidence>
<gene>
    <name evidence="1" type="ORF">COZ39_05450</name>
</gene>
<accession>A0A2M7LML9</accession>
<dbReference type="EMBL" id="PFJI01000235">
    <property type="protein sequence ID" value="PIX69326.1"/>
    <property type="molecule type" value="Genomic_DNA"/>
</dbReference>
<dbReference type="SUPFAM" id="SSF143011">
    <property type="entry name" value="RelE-like"/>
    <property type="match status" value="1"/>
</dbReference>
<dbReference type="InterPro" id="IPR035093">
    <property type="entry name" value="RelE/ParE_toxin_dom_sf"/>
</dbReference>
<proteinExistence type="predicted"/>
<evidence type="ECO:0008006" key="3">
    <source>
        <dbReference type="Google" id="ProtNLM"/>
    </source>
</evidence>
<comment type="caution">
    <text evidence="1">The sequence shown here is derived from an EMBL/GenBank/DDBJ whole genome shotgun (WGS) entry which is preliminary data.</text>
</comment>
<reference evidence="2" key="1">
    <citation type="submission" date="2017-09" db="EMBL/GenBank/DDBJ databases">
        <title>Depth-based differentiation of microbial function through sediment-hosted aquifers and enrichment of novel symbionts in the deep terrestrial subsurface.</title>
        <authorList>
            <person name="Probst A.J."/>
            <person name="Ladd B."/>
            <person name="Jarett J.K."/>
            <person name="Geller-Mcgrath D.E."/>
            <person name="Sieber C.M.K."/>
            <person name="Emerson J.B."/>
            <person name="Anantharaman K."/>
            <person name="Thomas B.C."/>
            <person name="Malmstrom R."/>
            <person name="Stieglmeier M."/>
            <person name="Klingl A."/>
            <person name="Woyke T."/>
            <person name="Ryan C.M."/>
            <person name="Banfield J.F."/>
        </authorList>
    </citation>
    <scope>NUCLEOTIDE SEQUENCE [LARGE SCALE GENOMIC DNA]</scope>
</reference>
<name>A0A2M7LML9_9BACT</name>
<protein>
    <recommendedName>
        <fullName evidence="3">Type II toxin-antitoxin system RelE/ParE family toxin</fullName>
    </recommendedName>
</protein>